<dbReference type="Gene3D" id="1.10.357.10">
    <property type="entry name" value="Tetracycline Repressor, domain 2"/>
    <property type="match status" value="1"/>
</dbReference>
<dbReference type="InterPro" id="IPR001647">
    <property type="entry name" value="HTH_TetR"/>
</dbReference>
<dbReference type="InterPro" id="IPR049445">
    <property type="entry name" value="TetR_SbtR-like_C"/>
</dbReference>
<dbReference type="InterPro" id="IPR036271">
    <property type="entry name" value="Tet_transcr_reg_TetR-rel_C_sf"/>
</dbReference>
<dbReference type="PANTHER" id="PTHR30055:SF234">
    <property type="entry name" value="HTH-TYPE TRANSCRIPTIONAL REGULATOR BETI"/>
    <property type="match status" value="1"/>
</dbReference>
<dbReference type="SUPFAM" id="SSF48498">
    <property type="entry name" value="Tetracyclin repressor-like, C-terminal domain"/>
    <property type="match status" value="1"/>
</dbReference>
<evidence type="ECO:0000313" key="6">
    <source>
        <dbReference type="EMBL" id="QIP42059.1"/>
    </source>
</evidence>
<feature type="domain" description="HTH tetR-type" evidence="5">
    <location>
        <begin position="8"/>
        <end position="67"/>
    </location>
</feature>
<dbReference type="EMBL" id="CP050124">
    <property type="protein sequence ID" value="QIP42059.1"/>
    <property type="molecule type" value="Genomic_DNA"/>
</dbReference>
<dbReference type="Pfam" id="PF21597">
    <property type="entry name" value="TetR_C_43"/>
    <property type="match status" value="1"/>
</dbReference>
<evidence type="ECO:0000256" key="3">
    <source>
        <dbReference type="ARBA" id="ARBA00023163"/>
    </source>
</evidence>
<dbReference type="PANTHER" id="PTHR30055">
    <property type="entry name" value="HTH-TYPE TRANSCRIPTIONAL REGULATOR RUTR"/>
    <property type="match status" value="1"/>
</dbReference>
<dbReference type="InterPro" id="IPR050109">
    <property type="entry name" value="HTH-type_TetR-like_transc_reg"/>
</dbReference>
<feature type="DNA-binding region" description="H-T-H motif" evidence="4">
    <location>
        <begin position="30"/>
        <end position="49"/>
    </location>
</feature>
<keyword evidence="3" id="KW-0804">Transcription</keyword>
<gene>
    <name evidence="6" type="ORF">G9444_4816</name>
</gene>
<dbReference type="GO" id="GO:0003700">
    <property type="term" value="F:DNA-binding transcription factor activity"/>
    <property type="evidence" value="ECO:0007669"/>
    <property type="project" value="TreeGrafter"/>
</dbReference>
<evidence type="ECO:0000256" key="1">
    <source>
        <dbReference type="ARBA" id="ARBA00023015"/>
    </source>
</evidence>
<evidence type="ECO:0000313" key="7">
    <source>
        <dbReference type="Proteomes" id="UP000502345"/>
    </source>
</evidence>
<dbReference type="Proteomes" id="UP000502345">
    <property type="component" value="Chromosome"/>
</dbReference>
<dbReference type="GO" id="GO:0000976">
    <property type="term" value="F:transcription cis-regulatory region binding"/>
    <property type="evidence" value="ECO:0007669"/>
    <property type="project" value="TreeGrafter"/>
</dbReference>
<dbReference type="AlphaFoldDB" id="A0A6G9CYR9"/>
<accession>A0A6G9CYR9</accession>
<proteinExistence type="predicted"/>
<dbReference type="SUPFAM" id="SSF46689">
    <property type="entry name" value="Homeodomain-like"/>
    <property type="match status" value="1"/>
</dbReference>
<protein>
    <submittedName>
        <fullName evidence="6">TetR family transcriptional regulator</fullName>
    </submittedName>
</protein>
<keyword evidence="2 4" id="KW-0238">DNA-binding</keyword>
<dbReference type="InterPro" id="IPR009057">
    <property type="entry name" value="Homeodomain-like_sf"/>
</dbReference>
<dbReference type="PROSITE" id="PS50977">
    <property type="entry name" value="HTH_TETR_2"/>
    <property type="match status" value="1"/>
</dbReference>
<dbReference type="Pfam" id="PF00440">
    <property type="entry name" value="TetR_N"/>
    <property type="match status" value="1"/>
</dbReference>
<name>A0A6G9CYR9_RHOER</name>
<dbReference type="PRINTS" id="PR00455">
    <property type="entry name" value="HTHTETR"/>
</dbReference>
<evidence type="ECO:0000256" key="4">
    <source>
        <dbReference type="PROSITE-ProRule" id="PRU00335"/>
    </source>
</evidence>
<evidence type="ECO:0000256" key="2">
    <source>
        <dbReference type="ARBA" id="ARBA00023125"/>
    </source>
</evidence>
<keyword evidence="1" id="KW-0805">Transcription regulation</keyword>
<evidence type="ECO:0000259" key="5">
    <source>
        <dbReference type="PROSITE" id="PS50977"/>
    </source>
</evidence>
<sequence>MDVRADARERRNAIVDAARAVFTERGHDAPLDAVAELAKVGIATLYRNFPTREDLVTAVAVATLTDVREAADIALTAMSTDPINAWHTLVDRLVELRLGALIPALVERSFTELAPEVLAVREVTKTKMTATIGAAQSAGLVRADLQPLEFVMALAKLTRPQIELSDEAMPNLVPRLVAVFMAGLRPDGTDLPV</sequence>
<organism evidence="6 7">
    <name type="scientific">Rhodococcus erythropolis</name>
    <name type="common">Arthrobacter picolinophilus</name>
    <dbReference type="NCBI Taxonomy" id="1833"/>
    <lineage>
        <taxon>Bacteria</taxon>
        <taxon>Bacillati</taxon>
        <taxon>Actinomycetota</taxon>
        <taxon>Actinomycetes</taxon>
        <taxon>Mycobacteriales</taxon>
        <taxon>Nocardiaceae</taxon>
        <taxon>Rhodococcus</taxon>
        <taxon>Rhodococcus erythropolis group</taxon>
    </lineage>
</organism>
<reference evidence="6 7" key="1">
    <citation type="submission" date="2020-03" db="EMBL/GenBank/DDBJ databases">
        <title>Screen low temperature-resistant strains for efficient degradation of petroleum hydrocarbons under the low temperature.</title>
        <authorList>
            <person name="Wang Y."/>
            <person name="Chen J."/>
        </authorList>
    </citation>
    <scope>NUCLEOTIDE SEQUENCE [LARGE SCALE GENOMIC DNA]</scope>
    <source>
        <strain evidence="6 7">KB1</strain>
    </source>
</reference>